<name>A0AAV0HXM4_9ROSI</name>
<protein>
    <submittedName>
        <fullName evidence="4">Uncharacterized protein</fullName>
    </submittedName>
</protein>
<accession>A0AAV0HXM4</accession>
<dbReference type="EMBL" id="CAMGYJ010000003">
    <property type="protein sequence ID" value="CAI0389704.1"/>
    <property type="molecule type" value="Genomic_DNA"/>
</dbReference>
<organism evidence="4 5">
    <name type="scientific">Linum tenue</name>
    <dbReference type="NCBI Taxonomy" id="586396"/>
    <lineage>
        <taxon>Eukaryota</taxon>
        <taxon>Viridiplantae</taxon>
        <taxon>Streptophyta</taxon>
        <taxon>Embryophyta</taxon>
        <taxon>Tracheophyta</taxon>
        <taxon>Spermatophyta</taxon>
        <taxon>Magnoliopsida</taxon>
        <taxon>eudicotyledons</taxon>
        <taxon>Gunneridae</taxon>
        <taxon>Pentapetalae</taxon>
        <taxon>rosids</taxon>
        <taxon>fabids</taxon>
        <taxon>Malpighiales</taxon>
        <taxon>Linaceae</taxon>
        <taxon>Linum</taxon>
    </lineage>
</organism>
<proteinExistence type="predicted"/>
<dbReference type="PANTHER" id="PTHR44376">
    <property type="entry name" value="TRANSCRIPTIONAL REGULATOR OF FILAMENTOUS GROWTH FLO8"/>
    <property type="match status" value="1"/>
</dbReference>
<dbReference type="PANTHER" id="PTHR44376:SF13">
    <property type="entry name" value="LISH DOMAIN-CONTAINING PROTEIN"/>
    <property type="match status" value="1"/>
</dbReference>
<dbReference type="SUPFAM" id="SSF50978">
    <property type="entry name" value="WD40 repeat-like"/>
    <property type="match status" value="1"/>
</dbReference>
<gene>
    <name evidence="4" type="ORF">LITE_LOCUS6397</name>
</gene>
<keyword evidence="5" id="KW-1185">Reference proteome</keyword>
<evidence type="ECO:0000256" key="2">
    <source>
        <dbReference type="ARBA" id="ARBA00022737"/>
    </source>
</evidence>
<dbReference type="PROSITE" id="PS50082">
    <property type="entry name" value="WD_REPEATS_2"/>
    <property type="match status" value="5"/>
</dbReference>
<comment type="caution">
    <text evidence="4">The sequence shown here is derived from an EMBL/GenBank/DDBJ whole genome shotgun (WGS) entry which is preliminary data.</text>
</comment>
<feature type="repeat" description="WD" evidence="3">
    <location>
        <begin position="89"/>
        <end position="124"/>
    </location>
</feature>
<keyword evidence="2" id="KW-0677">Repeat</keyword>
<dbReference type="InterPro" id="IPR015943">
    <property type="entry name" value="WD40/YVTN_repeat-like_dom_sf"/>
</dbReference>
<feature type="repeat" description="WD" evidence="3">
    <location>
        <begin position="298"/>
        <end position="330"/>
    </location>
</feature>
<dbReference type="SMART" id="SM00320">
    <property type="entry name" value="WD40"/>
    <property type="match status" value="6"/>
</dbReference>
<dbReference type="PROSITE" id="PS00678">
    <property type="entry name" value="WD_REPEATS_1"/>
    <property type="match status" value="1"/>
</dbReference>
<dbReference type="GO" id="GO:0003714">
    <property type="term" value="F:transcription corepressor activity"/>
    <property type="evidence" value="ECO:0007669"/>
    <property type="project" value="InterPro"/>
</dbReference>
<dbReference type="InterPro" id="IPR044716">
    <property type="entry name" value="LEUNIG-like"/>
</dbReference>
<dbReference type="InterPro" id="IPR001680">
    <property type="entry name" value="WD40_rpt"/>
</dbReference>
<dbReference type="Pfam" id="PF00400">
    <property type="entry name" value="WD40"/>
    <property type="match status" value="5"/>
</dbReference>
<evidence type="ECO:0000256" key="1">
    <source>
        <dbReference type="ARBA" id="ARBA00022574"/>
    </source>
</evidence>
<feature type="repeat" description="WD" evidence="3">
    <location>
        <begin position="213"/>
        <end position="247"/>
    </location>
</feature>
<dbReference type="InterPro" id="IPR036322">
    <property type="entry name" value="WD40_repeat_dom_sf"/>
</dbReference>
<reference evidence="4" key="1">
    <citation type="submission" date="2022-08" db="EMBL/GenBank/DDBJ databases">
        <authorList>
            <person name="Gutierrez-Valencia J."/>
        </authorList>
    </citation>
    <scope>NUCLEOTIDE SEQUENCE</scope>
</reference>
<dbReference type="InterPro" id="IPR020472">
    <property type="entry name" value="WD40_PAC1"/>
</dbReference>
<dbReference type="AlphaFoldDB" id="A0AAV0HXM4"/>
<dbReference type="Proteomes" id="UP001154282">
    <property type="component" value="Unassembled WGS sequence"/>
</dbReference>
<feature type="repeat" description="WD" evidence="3">
    <location>
        <begin position="132"/>
        <end position="174"/>
    </location>
</feature>
<dbReference type="InterPro" id="IPR019775">
    <property type="entry name" value="WD40_repeat_CS"/>
</dbReference>
<keyword evidence="1 3" id="KW-0853">WD repeat</keyword>
<dbReference type="Gene3D" id="2.130.10.10">
    <property type="entry name" value="YVTN repeat-like/Quinoprotein amine dehydrogenase"/>
    <property type="match status" value="2"/>
</dbReference>
<feature type="repeat" description="WD" evidence="3">
    <location>
        <begin position="47"/>
        <end position="82"/>
    </location>
</feature>
<dbReference type="PRINTS" id="PR00320">
    <property type="entry name" value="GPROTEINBRPT"/>
</dbReference>
<dbReference type="PROSITE" id="PS50294">
    <property type="entry name" value="WD_REPEATS_REGION"/>
    <property type="match status" value="5"/>
</dbReference>
<sequence>MDMILDDKTLDDNVESFFSHDSGDPRDKVGLSTDVTKGFKFSEIRVLPASTSKVECCHFSSNGKLLATGGHDKKVTLWSTESFTVNSALEEHSQWITDVRFSPSMLRLATSSADRTVRVWDADNAGHSLRTFTGHSASVMSVDFHPTKEDLLCSCDGNNEMRYWSIKNDSCAGVVKNAMKMRFQPRHGRLLAAMAENLVYILDVETQVGKLELQGHKSPINSVCWDPSGEFLASVSDDLVRVWKISSASKGHCIRELNHSGNRFNTCVFHPTHPSLLIIGCYQTLELWDMAENKTMTIQAHAQKVSALAVSSDNALVATASHDMVVKLWK</sequence>
<dbReference type="CDD" id="cd00200">
    <property type="entry name" value="WD40"/>
    <property type="match status" value="1"/>
</dbReference>
<evidence type="ECO:0000313" key="5">
    <source>
        <dbReference type="Proteomes" id="UP001154282"/>
    </source>
</evidence>
<evidence type="ECO:0000313" key="4">
    <source>
        <dbReference type="EMBL" id="CAI0389704.1"/>
    </source>
</evidence>
<evidence type="ECO:0000256" key="3">
    <source>
        <dbReference type="PROSITE-ProRule" id="PRU00221"/>
    </source>
</evidence>